<dbReference type="OrthoDB" id="1350910at2"/>
<dbReference type="EMBL" id="HG315671">
    <property type="protein sequence ID" value="CDF81220.1"/>
    <property type="molecule type" value="Genomic_DNA"/>
</dbReference>
<name>T2KR60_FORAG</name>
<dbReference type="STRING" id="1347342.BN863_35080"/>
<dbReference type="PATRIC" id="fig|1347342.6.peg.3539"/>
<keyword evidence="2" id="KW-1185">Reference proteome</keyword>
<dbReference type="HOGENOM" id="CLU_1501390_0_0_10"/>
<gene>
    <name evidence="1" type="ORF">BN863_35080</name>
</gene>
<reference evidence="1 2" key="1">
    <citation type="journal article" date="2013" name="Appl. Environ. Microbiol.">
        <title>The genome of the alga-associated marine flavobacterium Formosa agariphila KMM 3901T reveals a broad potential for degradation of algal polysaccharides.</title>
        <authorList>
            <person name="Mann A.J."/>
            <person name="Hahnke R.L."/>
            <person name="Huang S."/>
            <person name="Werner J."/>
            <person name="Xing P."/>
            <person name="Barbeyron T."/>
            <person name="Huettel B."/>
            <person name="Stueber K."/>
            <person name="Reinhardt R."/>
            <person name="Harder J."/>
            <person name="Gloeckner F.O."/>
            <person name="Amann R.I."/>
            <person name="Teeling H."/>
        </authorList>
    </citation>
    <scope>NUCLEOTIDE SEQUENCE [LARGE SCALE GENOMIC DNA]</scope>
    <source>
        <strain evidence="2">DSM 15362 / KCTC 12365 / LMG 23005 / KMM 3901</strain>
    </source>
</reference>
<accession>T2KR60</accession>
<proteinExistence type="predicted"/>
<protein>
    <recommendedName>
        <fullName evidence="3">Lipoprotein</fullName>
    </recommendedName>
</protein>
<dbReference type="AlphaFoldDB" id="T2KR60"/>
<dbReference type="Proteomes" id="UP000016160">
    <property type="component" value="Chromosome"/>
</dbReference>
<sequence>MRNIFLIACVFLLFSCEGKNEKNKISEKKTSINKIEKDNIFSVDLNVKILEDDRLQLFFIEDDPESGFSADKRMYIDIKGKDEFQVVSFKLPSGVLPYRFRVDLGENKIESDIQIKSIVIKFNQGVMDIDSATFPRLFSSNIYLNTTDYKTFSRKIIDTQYDPYIVSTPLLDKKIEIDL</sequence>
<organism evidence="1 2">
    <name type="scientific">Formosa agariphila (strain DSM 15362 / KCTC 12365 / LMG 23005 / KMM 3901 / M-2Alg 35-1)</name>
    <dbReference type="NCBI Taxonomy" id="1347342"/>
    <lineage>
        <taxon>Bacteria</taxon>
        <taxon>Pseudomonadati</taxon>
        <taxon>Bacteroidota</taxon>
        <taxon>Flavobacteriia</taxon>
        <taxon>Flavobacteriales</taxon>
        <taxon>Flavobacteriaceae</taxon>
        <taxon>Formosa</taxon>
    </lineage>
</organism>
<evidence type="ECO:0000313" key="2">
    <source>
        <dbReference type="Proteomes" id="UP000016160"/>
    </source>
</evidence>
<evidence type="ECO:0000313" key="1">
    <source>
        <dbReference type="EMBL" id="CDF81220.1"/>
    </source>
</evidence>
<dbReference type="PROSITE" id="PS51257">
    <property type="entry name" value="PROKAR_LIPOPROTEIN"/>
    <property type="match status" value="1"/>
</dbReference>
<evidence type="ECO:0008006" key="3">
    <source>
        <dbReference type="Google" id="ProtNLM"/>
    </source>
</evidence>
<dbReference type="eggNOG" id="ENOG5033J90">
    <property type="taxonomic scope" value="Bacteria"/>
</dbReference>
<dbReference type="RefSeq" id="WP_038532805.1">
    <property type="nucleotide sequence ID" value="NZ_HG315671.1"/>
</dbReference>